<dbReference type="InterPro" id="IPR038731">
    <property type="entry name" value="RgtA/B/C-like"/>
</dbReference>
<accession>A0A517QSQ0</accession>
<feature type="transmembrane region" description="Helical" evidence="1">
    <location>
        <begin position="217"/>
        <end position="238"/>
    </location>
</feature>
<sequence>MNQIANDKIPPTATLNPDESWKCTAMDLTVICIIITAGFLIRISFFTGLAMGDDVIYAAQVLSLAHGSNPTLEQTHWTTRAGMTFLPSAILKTTGNIQFSFVAIPLFFSTLKIAVAIIGGNILLGRKYGILSGIIMAIIPLEIIYATHFFPDIPVSCLSSLSLLFWIHALKTDSRLSFLLAGLCFGIGYLFRETILLDGPVYIALLVTSGRIIRPKILIATIAPLTILVIESVLFNFYHGDPLYRIDSILHQQENPANLTLISTSTAGGGFITDPLLMLLLSHEFSIFMTASLVLAFFSIRNLKTAPFAIWLIFGFIWQYYGTTVPTDWVPLQRDPRYSAGLTIPAAFILSYHISNIRIPFLRYSIITVLCTSGLVCASFDNGGSALAAHREFLSKEPPGPVASEPYEFVALLWLDNSVNPPPGVSPGTELGRNSILRSVTEIKSVTATAPSSGDFILISPSRRPRLYKDLQAKGWIETESYQEHVPAGRLLAGKLLRQLPGQQQRAVDAMTPKRLVLMKRRATSNEKEQSSGK</sequence>
<dbReference type="AlphaFoldDB" id="A0A517QSQ0"/>
<dbReference type="Pfam" id="PF13231">
    <property type="entry name" value="PMT_2"/>
    <property type="match status" value="1"/>
</dbReference>
<dbReference type="OrthoDB" id="9810951at2"/>
<feature type="transmembrane region" description="Helical" evidence="1">
    <location>
        <begin position="336"/>
        <end position="354"/>
    </location>
</feature>
<feature type="transmembrane region" description="Helical" evidence="1">
    <location>
        <begin position="28"/>
        <end position="50"/>
    </location>
</feature>
<dbReference type="RefSeq" id="WP_145202930.1">
    <property type="nucleotide sequence ID" value="NZ_CP036267.1"/>
</dbReference>
<organism evidence="3 4">
    <name type="scientific">Thalassoglobus polymorphus</name>
    <dbReference type="NCBI Taxonomy" id="2527994"/>
    <lineage>
        <taxon>Bacteria</taxon>
        <taxon>Pseudomonadati</taxon>
        <taxon>Planctomycetota</taxon>
        <taxon>Planctomycetia</taxon>
        <taxon>Planctomycetales</taxon>
        <taxon>Planctomycetaceae</taxon>
        <taxon>Thalassoglobus</taxon>
    </lineage>
</organism>
<evidence type="ECO:0000313" key="3">
    <source>
        <dbReference type="EMBL" id="QDT34652.1"/>
    </source>
</evidence>
<name>A0A517QSQ0_9PLAN</name>
<keyword evidence="4" id="KW-1185">Reference proteome</keyword>
<keyword evidence="1" id="KW-1133">Transmembrane helix</keyword>
<evidence type="ECO:0000256" key="1">
    <source>
        <dbReference type="SAM" id="Phobius"/>
    </source>
</evidence>
<feature type="transmembrane region" description="Helical" evidence="1">
    <location>
        <begin position="128"/>
        <end position="146"/>
    </location>
</feature>
<protein>
    <recommendedName>
        <fullName evidence="2">Glycosyltransferase RgtA/B/C/D-like domain-containing protein</fullName>
    </recommendedName>
</protein>
<feature type="transmembrane region" description="Helical" evidence="1">
    <location>
        <begin position="176"/>
        <end position="205"/>
    </location>
</feature>
<reference evidence="3 4" key="1">
    <citation type="submission" date="2019-02" db="EMBL/GenBank/DDBJ databases">
        <title>Deep-cultivation of Planctomycetes and their phenomic and genomic characterization uncovers novel biology.</title>
        <authorList>
            <person name="Wiegand S."/>
            <person name="Jogler M."/>
            <person name="Boedeker C."/>
            <person name="Pinto D."/>
            <person name="Vollmers J."/>
            <person name="Rivas-Marin E."/>
            <person name="Kohn T."/>
            <person name="Peeters S.H."/>
            <person name="Heuer A."/>
            <person name="Rast P."/>
            <person name="Oberbeckmann S."/>
            <person name="Bunk B."/>
            <person name="Jeske O."/>
            <person name="Meyerdierks A."/>
            <person name="Storesund J.E."/>
            <person name="Kallscheuer N."/>
            <person name="Luecker S."/>
            <person name="Lage O.M."/>
            <person name="Pohl T."/>
            <person name="Merkel B.J."/>
            <person name="Hornburger P."/>
            <person name="Mueller R.-W."/>
            <person name="Bruemmer F."/>
            <person name="Labrenz M."/>
            <person name="Spormann A.M."/>
            <person name="Op den Camp H."/>
            <person name="Overmann J."/>
            <person name="Amann R."/>
            <person name="Jetten M.S.M."/>
            <person name="Mascher T."/>
            <person name="Medema M.H."/>
            <person name="Devos D.P."/>
            <person name="Kaster A.-K."/>
            <person name="Ovreas L."/>
            <person name="Rohde M."/>
            <person name="Galperin M.Y."/>
            <person name="Jogler C."/>
        </authorList>
    </citation>
    <scope>NUCLEOTIDE SEQUENCE [LARGE SCALE GENOMIC DNA]</scope>
    <source>
        <strain evidence="3 4">Mal48</strain>
    </source>
</reference>
<evidence type="ECO:0000313" key="4">
    <source>
        <dbReference type="Proteomes" id="UP000315724"/>
    </source>
</evidence>
<evidence type="ECO:0000259" key="2">
    <source>
        <dbReference type="Pfam" id="PF13231"/>
    </source>
</evidence>
<dbReference type="Proteomes" id="UP000315724">
    <property type="component" value="Chromosome"/>
</dbReference>
<feature type="transmembrane region" description="Helical" evidence="1">
    <location>
        <begin position="99"/>
        <end position="122"/>
    </location>
</feature>
<gene>
    <name evidence="3" type="ORF">Mal48_39200</name>
</gene>
<keyword evidence="1" id="KW-0472">Membrane</keyword>
<feature type="transmembrane region" description="Helical" evidence="1">
    <location>
        <begin position="276"/>
        <end position="298"/>
    </location>
</feature>
<keyword evidence="1" id="KW-0812">Transmembrane</keyword>
<feature type="domain" description="Glycosyltransferase RgtA/B/C/D-like" evidence="2">
    <location>
        <begin position="90"/>
        <end position="229"/>
    </location>
</feature>
<dbReference type="KEGG" id="tpol:Mal48_39200"/>
<proteinExistence type="predicted"/>
<feature type="transmembrane region" description="Helical" evidence="1">
    <location>
        <begin position="305"/>
        <end position="321"/>
    </location>
</feature>
<dbReference type="EMBL" id="CP036267">
    <property type="protein sequence ID" value="QDT34652.1"/>
    <property type="molecule type" value="Genomic_DNA"/>
</dbReference>